<dbReference type="Proteomes" id="UP000278143">
    <property type="component" value="Unassembled WGS sequence"/>
</dbReference>
<dbReference type="Gene3D" id="3.30.420.80">
    <property type="entry name" value="Ribosomal protein S11"/>
    <property type="match status" value="1"/>
</dbReference>
<keyword evidence="2" id="KW-0689">Ribosomal protein</keyword>
<name>A0A4V1J2B5_9FUNG</name>
<dbReference type="EMBL" id="KZ989129">
    <property type="protein sequence ID" value="RKP27979.1"/>
    <property type="molecule type" value="Genomic_DNA"/>
</dbReference>
<keyword evidence="3" id="KW-0687">Ribonucleoprotein</keyword>
<accession>A0A4V1J2B5</accession>
<gene>
    <name evidence="4" type="ORF">SYNPS1DRAFT_11874</name>
</gene>
<dbReference type="InterPro" id="IPR036967">
    <property type="entry name" value="Ribosomal_uS11_sf"/>
</dbReference>
<evidence type="ECO:0008006" key="6">
    <source>
        <dbReference type="Google" id="ProtNLM"/>
    </source>
</evidence>
<dbReference type="HAMAP" id="MF_01310">
    <property type="entry name" value="Ribosomal_uS11"/>
    <property type="match status" value="1"/>
</dbReference>
<dbReference type="AlphaFoldDB" id="A0A4V1J2B5"/>
<evidence type="ECO:0000256" key="2">
    <source>
        <dbReference type="ARBA" id="ARBA00022980"/>
    </source>
</evidence>
<sequence length="116" mass="12734">MLHILYVNATPNNTMVTLTESNGRVLLNCSGGTAGFRKAQRSGPEAAYQATQQLVNKAAERGIKVSAVHLKLNGFGPGREAVYRALRVVSDWDLIRISDATPVPFNGCRPRKKRRL</sequence>
<evidence type="ECO:0000256" key="1">
    <source>
        <dbReference type="ARBA" id="ARBA00006194"/>
    </source>
</evidence>
<comment type="similarity">
    <text evidence="1">Belongs to the universal ribosomal protein uS11 family.</text>
</comment>
<dbReference type="GO" id="GO:0005840">
    <property type="term" value="C:ribosome"/>
    <property type="evidence" value="ECO:0007669"/>
    <property type="project" value="UniProtKB-KW"/>
</dbReference>
<evidence type="ECO:0000313" key="4">
    <source>
        <dbReference type="EMBL" id="RKP27979.1"/>
    </source>
</evidence>
<evidence type="ECO:0000313" key="5">
    <source>
        <dbReference type="Proteomes" id="UP000278143"/>
    </source>
</evidence>
<dbReference type="OrthoDB" id="1654884at2759"/>
<organism evidence="4 5">
    <name type="scientific">Syncephalis pseudoplumigaleata</name>
    <dbReference type="NCBI Taxonomy" id="1712513"/>
    <lineage>
        <taxon>Eukaryota</taxon>
        <taxon>Fungi</taxon>
        <taxon>Fungi incertae sedis</taxon>
        <taxon>Zoopagomycota</taxon>
        <taxon>Zoopagomycotina</taxon>
        <taxon>Zoopagomycetes</taxon>
        <taxon>Zoopagales</taxon>
        <taxon>Piptocephalidaceae</taxon>
        <taxon>Syncephalis</taxon>
    </lineage>
</organism>
<dbReference type="GO" id="GO:0006412">
    <property type="term" value="P:translation"/>
    <property type="evidence" value="ECO:0007669"/>
    <property type="project" value="InterPro"/>
</dbReference>
<dbReference type="PANTHER" id="PTHR11759">
    <property type="entry name" value="40S RIBOSOMAL PROTEIN S14/30S RIBOSOMAL PROTEIN S11"/>
    <property type="match status" value="1"/>
</dbReference>
<evidence type="ECO:0000256" key="3">
    <source>
        <dbReference type="ARBA" id="ARBA00023274"/>
    </source>
</evidence>
<protein>
    <recommendedName>
        <fullName evidence="6">30S ribosomal protein S11</fullName>
    </recommendedName>
</protein>
<dbReference type="PIRSF" id="PIRSF002131">
    <property type="entry name" value="Ribosomal_S11"/>
    <property type="match status" value="1"/>
</dbReference>
<dbReference type="Pfam" id="PF00411">
    <property type="entry name" value="Ribosomal_S11"/>
    <property type="match status" value="1"/>
</dbReference>
<keyword evidence="5" id="KW-1185">Reference proteome</keyword>
<proteinExistence type="inferred from homology"/>
<reference evidence="5" key="1">
    <citation type="journal article" date="2018" name="Nat. Microbiol.">
        <title>Leveraging single-cell genomics to expand the fungal tree of life.</title>
        <authorList>
            <person name="Ahrendt S.R."/>
            <person name="Quandt C.A."/>
            <person name="Ciobanu D."/>
            <person name="Clum A."/>
            <person name="Salamov A."/>
            <person name="Andreopoulos B."/>
            <person name="Cheng J.F."/>
            <person name="Woyke T."/>
            <person name="Pelin A."/>
            <person name="Henrissat B."/>
            <person name="Reynolds N.K."/>
            <person name="Benny G.L."/>
            <person name="Smith M.E."/>
            <person name="James T.Y."/>
            <person name="Grigoriev I.V."/>
        </authorList>
    </citation>
    <scope>NUCLEOTIDE SEQUENCE [LARGE SCALE GENOMIC DNA]</scope>
    <source>
        <strain evidence="5">Benny S71-1</strain>
    </source>
</reference>
<dbReference type="InterPro" id="IPR001971">
    <property type="entry name" value="Ribosomal_uS11"/>
</dbReference>
<dbReference type="GO" id="GO:0003735">
    <property type="term" value="F:structural constituent of ribosome"/>
    <property type="evidence" value="ECO:0007669"/>
    <property type="project" value="InterPro"/>
</dbReference>
<dbReference type="SUPFAM" id="SSF53137">
    <property type="entry name" value="Translational machinery components"/>
    <property type="match status" value="1"/>
</dbReference>
<dbReference type="GO" id="GO:1990904">
    <property type="term" value="C:ribonucleoprotein complex"/>
    <property type="evidence" value="ECO:0007669"/>
    <property type="project" value="UniProtKB-KW"/>
</dbReference>